<reference evidence="3 4" key="1">
    <citation type="submission" date="2014-07" db="EMBL/GenBank/DDBJ databases">
        <title>Genome Sequence of Rhodococcus opacus Strain R7, a Biodegrader of Mono- and Polycyclic Aromatic Hydrocarbons.</title>
        <authorList>
            <person name="Di Gennaro P."/>
            <person name="Zampolli J."/>
            <person name="Presti I."/>
            <person name="Cappelletti M."/>
            <person name="D'Ursi P."/>
            <person name="Orro A."/>
            <person name="Mezzelani A."/>
            <person name="Milanesi L."/>
        </authorList>
    </citation>
    <scope>NUCLEOTIDE SEQUENCE [LARGE SCALE GENOMIC DNA]</scope>
    <source>
        <strain evidence="3 4">R7</strain>
    </source>
</reference>
<dbReference type="EMBL" id="CP008947">
    <property type="protein sequence ID" value="AII07994.1"/>
    <property type="molecule type" value="Genomic_DNA"/>
</dbReference>
<gene>
    <name evidence="3" type="ORF">EP51_26535</name>
</gene>
<dbReference type="Gene3D" id="3.30.530.20">
    <property type="match status" value="1"/>
</dbReference>
<dbReference type="AlphaFoldDB" id="A0A076EXB9"/>
<evidence type="ECO:0000313" key="4">
    <source>
        <dbReference type="Proteomes" id="UP000028488"/>
    </source>
</evidence>
<evidence type="ECO:0000256" key="1">
    <source>
        <dbReference type="ARBA" id="ARBA00006817"/>
    </source>
</evidence>
<dbReference type="Proteomes" id="UP000028488">
    <property type="component" value="Chromosome"/>
</dbReference>
<dbReference type="CDD" id="cd07826">
    <property type="entry name" value="SRPBCC_CalC_Aha1-like_9"/>
    <property type="match status" value="1"/>
</dbReference>
<feature type="domain" description="Activator of Hsp90 ATPase homologue 1/2-like C-terminal" evidence="2">
    <location>
        <begin position="27"/>
        <end position="157"/>
    </location>
</feature>
<evidence type="ECO:0000313" key="3">
    <source>
        <dbReference type="EMBL" id="AII07994.1"/>
    </source>
</evidence>
<dbReference type="Pfam" id="PF08327">
    <property type="entry name" value="AHSA1"/>
    <property type="match status" value="1"/>
</dbReference>
<proteinExistence type="inferred from homology"/>
<sequence>MSTSQTPTTATLSTPTEREIHVERIFNAPRDRVWAAFTRPELLAQWWGRGNELDLERWEFERGGHWRFVEHSDGETHGFEGRFREITPEERLVYTFEWDGMPGHVIIENNTYTDLGDGRTKLSVVSQFHTPEERDGMLQSGMEGGMNESYAALDAVLAQTSW</sequence>
<evidence type="ECO:0000259" key="2">
    <source>
        <dbReference type="Pfam" id="PF08327"/>
    </source>
</evidence>
<dbReference type="SUPFAM" id="SSF55961">
    <property type="entry name" value="Bet v1-like"/>
    <property type="match status" value="1"/>
</dbReference>
<organism evidence="3 4">
    <name type="scientific">Rhodococcus opacus</name>
    <name type="common">Nocardia opaca</name>
    <dbReference type="NCBI Taxonomy" id="37919"/>
    <lineage>
        <taxon>Bacteria</taxon>
        <taxon>Bacillati</taxon>
        <taxon>Actinomycetota</taxon>
        <taxon>Actinomycetes</taxon>
        <taxon>Mycobacteriales</taxon>
        <taxon>Nocardiaceae</taxon>
        <taxon>Rhodococcus</taxon>
    </lineage>
</organism>
<dbReference type="eggNOG" id="COG3832">
    <property type="taxonomic scope" value="Bacteria"/>
</dbReference>
<dbReference type="InterPro" id="IPR013538">
    <property type="entry name" value="ASHA1/2-like_C"/>
</dbReference>
<dbReference type="InterPro" id="IPR023393">
    <property type="entry name" value="START-like_dom_sf"/>
</dbReference>
<accession>A0A076EXB9</accession>
<comment type="similarity">
    <text evidence="1">Belongs to the AHA1 family.</text>
</comment>
<dbReference type="RefSeq" id="WP_128640862.1">
    <property type="nucleotide sequence ID" value="NZ_CP008947.1"/>
</dbReference>
<name>A0A076EXB9_RHOOP</name>
<protein>
    <submittedName>
        <fullName evidence="3">Polyketide cyclase</fullName>
    </submittedName>
</protein>